<dbReference type="RefSeq" id="WP_353546825.1">
    <property type="nucleotide sequence ID" value="NZ_JAGKSB010000006.1"/>
</dbReference>
<evidence type="ECO:0000313" key="3">
    <source>
        <dbReference type="Proteomes" id="UP000679691"/>
    </source>
</evidence>
<gene>
    <name evidence="2" type="ORF">J5U18_07120</name>
</gene>
<dbReference type="Gene3D" id="3.40.30.10">
    <property type="entry name" value="Glutaredoxin"/>
    <property type="match status" value="1"/>
</dbReference>
<feature type="domain" description="Thioredoxin-like fold" evidence="1">
    <location>
        <begin position="276"/>
        <end position="366"/>
    </location>
</feature>
<sequence length="389" mass="45734">MNFSKLVTIIFCFLIFKSYSQSSSTYKLTVTLENAPFKSLTLHDYTNDKNVFITGKHIDNFTWEFDIPDSIAINSEFLSLLSNPYDAFHKSSTSIRFIDSIGSKQLKTVTIGIEDRENYIYGKYIGETIFENEKLSPDITKLDSVITGDLILQDFILLRKENTSMDIEVRLKEPYFAWFMSFEGNNKSYTDYLNSYIDLSKSYPTSRYILMNLANNLTNFKSREDIKLIYDNLSDKHRYTKWYLMINNYLDNEFINTKMKNLKSGNYENVIESFEKLNLIIFTASWCAPCIEEIPLLKNIHEDMKESVNFTYLTIDKKSDIINFQQLVQKYKITWRSLFSEKDITSIKNLYFVSSIPHVLLVYPDKKFDVIDIRSVEDREKIYKAVLKN</sequence>
<evidence type="ECO:0000313" key="2">
    <source>
        <dbReference type="EMBL" id="MBP3943334.1"/>
    </source>
</evidence>
<name>A0A8T4H973_9SPHI</name>
<evidence type="ECO:0000259" key="1">
    <source>
        <dbReference type="Pfam" id="PF13905"/>
    </source>
</evidence>
<accession>A0A8T4H973</accession>
<comment type="caution">
    <text evidence="2">The sequence shown here is derived from an EMBL/GenBank/DDBJ whole genome shotgun (WGS) entry which is preliminary data.</text>
</comment>
<keyword evidence="3" id="KW-1185">Reference proteome</keyword>
<dbReference type="Proteomes" id="UP000679691">
    <property type="component" value="Unassembled WGS sequence"/>
</dbReference>
<dbReference type="Pfam" id="PF13905">
    <property type="entry name" value="Thioredoxin_8"/>
    <property type="match status" value="1"/>
</dbReference>
<dbReference type="InterPro" id="IPR012336">
    <property type="entry name" value="Thioredoxin-like_fold"/>
</dbReference>
<dbReference type="SUPFAM" id="SSF52833">
    <property type="entry name" value="Thioredoxin-like"/>
    <property type="match status" value="1"/>
</dbReference>
<dbReference type="EMBL" id="JAGKSB010000006">
    <property type="protein sequence ID" value="MBP3943334.1"/>
    <property type="molecule type" value="Genomic_DNA"/>
</dbReference>
<dbReference type="AlphaFoldDB" id="A0A8T4H973"/>
<dbReference type="InterPro" id="IPR036249">
    <property type="entry name" value="Thioredoxin-like_sf"/>
</dbReference>
<protein>
    <submittedName>
        <fullName evidence="2">Thioredoxin family protein</fullName>
    </submittedName>
</protein>
<organism evidence="2 3">
    <name type="scientific">Rhinopithecimicrobium faecis</name>
    <dbReference type="NCBI Taxonomy" id="2820698"/>
    <lineage>
        <taxon>Bacteria</taxon>
        <taxon>Pseudomonadati</taxon>
        <taxon>Bacteroidota</taxon>
        <taxon>Sphingobacteriia</taxon>
        <taxon>Sphingobacteriales</taxon>
        <taxon>Sphingobacteriaceae</taxon>
        <taxon>Rhinopithecimicrobium</taxon>
    </lineage>
</organism>
<proteinExistence type="predicted"/>
<reference evidence="2" key="1">
    <citation type="submission" date="2021-03" db="EMBL/GenBank/DDBJ databases">
        <authorList>
            <person name="Lu T."/>
            <person name="Wang Q."/>
            <person name="Han X."/>
        </authorList>
    </citation>
    <scope>NUCLEOTIDE SEQUENCE</scope>
    <source>
        <strain evidence="2">WQ 2009</strain>
    </source>
</reference>